<keyword evidence="8" id="KW-0325">Glycoprotein</keyword>
<sequence>MYSKGVCDHCQTCSPGQCPCVVDKPCFPEVECRNILYDNGTSTFACGKCPVGFTGDGINCTDINECAAGTFCYDQANCINFAPGFACASCPLGMTGDQPSGIGVDYALSHKQTCTDIDECALGEHVCVPNAYCNNTIGGYLCGNCYAGYFGNGYTGCIFGDFCTSKKDNCDGNATCIFTGMGTFCNPGYAGNGVHCGQDDDADGFPIAYVYCHDRGCQADNCPIVPNSGQEDVDGDTLGNTCDFDDDNDLILDITDNCPLVANTDQTDSDGDGVGDACDNCVSTSNPSQLDSDNDGVGDDCDSDKDNDGIANGSDNCEVVANPSQTNSDGDAFGDACDNCPSTSNPTQADTNMNGVGDACDCASLGYLCDRDGDGIINTIDNCINNPNPSQIDTDGDGLGDECDPDADNDGISNALDNCRLLANADQNDTNSASPEGDACDPDFDGDGINDDQDSCFYNKFYMHTNFTRHQVISLGVTNTPAAVFTITDQGSEITQTNASSLPFILVGYDQFTAVNFTGTLYVNTQESRNYIGFVFGYQNNRQFYVVMWRHKNINYQGGSTPPEAGIKGIQIKRVNSTTGPSNALAQALFDTYTTANQVKLLWQDPAMRGWEHEVAYSFHLVHRPSLGLIRVWIYHGATLLTDSGNVFDTSYSGGRLGAFVYNQPGVIWSRLSYKCIDR</sequence>
<dbReference type="PANTHER" id="PTHR10199:SF110">
    <property type="entry name" value="TSP C-TERMINAL DOMAIN-CONTAINING PROTEIN"/>
    <property type="match status" value="1"/>
</dbReference>
<dbReference type="PANTHER" id="PTHR10199">
    <property type="entry name" value="THROMBOSPONDIN"/>
    <property type="match status" value="1"/>
</dbReference>
<dbReference type="Gene3D" id="4.10.1080.10">
    <property type="entry name" value="TSP type-3 repeat"/>
    <property type="match status" value="2"/>
</dbReference>
<dbReference type="FunFam" id="4.10.1080.10:FF:000001">
    <property type="entry name" value="Thrombospondin 3"/>
    <property type="match status" value="1"/>
</dbReference>
<dbReference type="RefSeq" id="XP_002107975.1">
    <property type="nucleotide sequence ID" value="XM_002107939.1"/>
</dbReference>
<evidence type="ECO:0000256" key="4">
    <source>
        <dbReference type="ARBA" id="ARBA00022737"/>
    </source>
</evidence>
<evidence type="ECO:0000256" key="5">
    <source>
        <dbReference type="ARBA" id="ARBA00022837"/>
    </source>
</evidence>
<dbReference type="FunFam" id="2.60.120.200:FF:000307">
    <property type="entry name" value="Predicted protein"/>
    <property type="match status" value="1"/>
</dbReference>
<dbReference type="CDD" id="cd00054">
    <property type="entry name" value="EGF_CA"/>
    <property type="match status" value="2"/>
</dbReference>
<dbReference type="InParanoid" id="B3RLH2"/>
<dbReference type="SUPFAM" id="SSF57196">
    <property type="entry name" value="EGF/Laminin"/>
    <property type="match status" value="1"/>
</dbReference>
<keyword evidence="4" id="KW-0677">Repeat</keyword>
<dbReference type="CTD" id="6749190"/>
<name>B3RLH2_TRIAD</name>
<dbReference type="SUPFAM" id="SSF49899">
    <property type="entry name" value="Concanavalin A-like lectins/glucanases"/>
    <property type="match status" value="1"/>
</dbReference>
<proteinExistence type="inferred from homology"/>
<keyword evidence="7" id="KW-1015">Disulfide bond</keyword>
<evidence type="ECO:0000256" key="1">
    <source>
        <dbReference type="ARBA" id="ARBA00009456"/>
    </source>
</evidence>
<dbReference type="GO" id="GO:0005509">
    <property type="term" value="F:calcium ion binding"/>
    <property type="evidence" value="ECO:0007669"/>
    <property type="project" value="UniProtKB-UniRule"/>
</dbReference>
<dbReference type="PROSITE" id="PS01187">
    <property type="entry name" value="EGF_CA"/>
    <property type="match status" value="1"/>
</dbReference>
<evidence type="ECO:0000259" key="11">
    <source>
        <dbReference type="PROSITE" id="PS51236"/>
    </source>
</evidence>
<dbReference type="PhylomeDB" id="B3RLH2"/>
<evidence type="ECO:0000256" key="10">
    <source>
        <dbReference type="SAM" id="MobiDB-lite"/>
    </source>
</evidence>
<dbReference type="OrthoDB" id="14563at2759"/>
<dbReference type="Proteomes" id="UP000009022">
    <property type="component" value="Unassembled WGS sequence"/>
</dbReference>
<dbReference type="InterPro" id="IPR049883">
    <property type="entry name" value="NOTCH1_EGF-like"/>
</dbReference>
<gene>
    <name evidence="12" type="ORF">TRIADDRAFT_20056</name>
</gene>
<feature type="repeat" description="TSP type-3" evidence="9">
    <location>
        <begin position="290"/>
        <end position="325"/>
    </location>
</feature>
<evidence type="ECO:0000256" key="7">
    <source>
        <dbReference type="ARBA" id="ARBA00023157"/>
    </source>
</evidence>
<dbReference type="OMA" id="GPHINLA"/>
<dbReference type="PROSITE" id="PS51236">
    <property type="entry name" value="TSP_CTER"/>
    <property type="match status" value="1"/>
</dbReference>
<dbReference type="SMART" id="SM00179">
    <property type="entry name" value="EGF_CA"/>
    <property type="match status" value="2"/>
</dbReference>
<dbReference type="eggNOG" id="ENOG502QRK8">
    <property type="taxonomic scope" value="Eukaryota"/>
</dbReference>
<dbReference type="Pfam" id="PF07645">
    <property type="entry name" value="EGF_CA"/>
    <property type="match status" value="2"/>
</dbReference>
<dbReference type="HOGENOM" id="CLU_009257_1_1_1"/>
<feature type="domain" description="TSP C-terminal" evidence="11">
    <location>
        <begin position="468"/>
        <end position="679"/>
    </location>
</feature>
<feature type="compositionally biased region" description="Acidic residues" evidence="10">
    <location>
        <begin position="292"/>
        <end position="305"/>
    </location>
</feature>
<dbReference type="PROSITE" id="PS51234">
    <property type="entry name" value="TSP3"/>
    <property type="match status" value="4"/>
</dbReference>
<dbReference type="SUPFAM" id="SSF103647">
    <property type="entry name" value="TSP type-3 repeat"/>
    <property type="match status" value="3"/>
</dbReference>
<dbReference type="KEGG" id="tad:TRIADDRAFT_20056"/>
<dbReference type="Pfam" id="PF02412">
    <property type="entry name" value="TSP_3"/>
    <property type="match status" value="7"/>
</dbReference>
<feature type="repeat" description="TSP type-3" evidence="9">
    <location>
        <begin position="231"/>
        <end position="266"/>
    </location>
</feature>
<dbReference type="GO" id="GO:0005576">
    <property type="term" value="C:extracellular region"/>
    <property type="evidence" value="ECO:0007669"/>
    <property type="project" value="InterPro"/>
</dbReference>
<evidence type="ECO:0000313" key="13">
    <source>
        <dbReference type="Proteomes" id="UP000009022"/>
    </source>
</evidence>
<dbReference type="AlphaFoldDB" id="B3RLH2"/>
<dbReference type="InterPro" id="IPR000742">
    <property type="entry name" value="EGF"/>
</dbReference>
<dbReference type="Pfam" id="PF05735">
    <property type="entry name" value="TSP_C"/>
    <property type="match status" value="1"/>
</dbReference>
<dbReference type="Gene3D" id="2.10.25.10">
    <property type="entry name" value="Laminin"/>
    <property type="match status" value="3"/>
</dbReference>
<keyword evidence="5 9" id="KW-0106">Calcium</keyword>
<dbReference type="InterPro" id="IPR017897">
    <property type="entry name" value="Thrombospondin_3_rpt"/>
</dbReference>
<feature type="repeat" description="TSP type-3" evidence="9">
    <location>
        <begin position="349"/>
        <end position="391"/>
    </location>
</feature>
<dbReference type="STRING" id="10228.B3RLH2"/>
<dbReference type="InterPro" id="IPR001881">
    <property type="entry name" value="EGF-like_Ca-bd_dom"/>
</dbReference>
<dbReference type="EMBL" id="DS985241">
    <property type="protein sequence ID" value="EDV28773.1"/>
    <property type="molecule type" value="Genomic_DNA"/>
</dbReference>
<dbReference type="FunFam" id="2.10.25.10:FF:001084">
    <property type="entry name" value="Thrombospondin-3a"/>
    <property type="match status" value="1"/>
</dbReference>
<evidence type="ECO:0000313" key="12">
    <source>
        <dbReference type="EMBL" id="EDV28773.1"/>
    </source>
</evidence>
<reference evidence="12 13" key="1">
    <citation type="journal article" date="2008" name="Nature">
        <title>The Trichoplax genome and the nature of placozoans.</title>
        <authorList>
            <person name="Srivastava M."/>
            <person name="Begovic E."/>
            <person name="Chapman J."/>
            <person name="Putnam N.H."/>
            <person name="Hellsten U."/>
            <person name="Kawashima T."/>
            <person name="Kuo A."/>
            <person name="Mitros T."/>
            <person name="Salamov A."/>
            <person name="Carpenter M.L."/>
            <person name="Signorovitch A.Y."/>
            <person name="Moreno M.A."/>
            <person name="Kamm K."/>
            <person name="Grimwood J."/>
            <person name="Schmutz J."/>
            <person name="Shapiro H."/>
            <person name="Grigoriev I.V."/>
            <person name="Buss L.W."/>
            <person name="Schierwater B."/>
            <person name="Dellaporta S.L."/>
            <person name="Rokhsar D.S."/>
        </authorList>
    </citation>
    <scope>NUCLEOTIDE SEQUENCE [LARGE SCALE GENOMIC DNA]</scope>
    <source>
        <strain evidence="12 13">Grell-BS-1999</strain>
    </source>
</reference>
<dbReference type="InterPro" id="IPR003367">
    <property type="entry name" value="Thrombospondin_3-like_rpt"/>
</dbReference>
<feature type="region of interest" description="Disordered" evidence="10">
    <location>
        <begin position="286"/>
        <end position="305"/>
    </location>
</feature>
<accession>B3RLH2</accession>
<evidence type="ECO:0000256" key="3">
    <source>
        <dbReference type="ARBA" id="ARBA00022729"/>
    </source>
</evidence>
<evidence type="ECO:0000256" key="8">
    <source>
        <dbReference type="ARBA" id="ARBA00023180"/>
    </source>
</evidence>
<keyword evidence="2" id="KW-0245">EGF-like domain</keyword>
<comment type="similarity">
    <text evidence="1">Belongs to the thrombospondin family.</text>
</comment>
<organism evidence="12 13">
    <name type="scientific">Trichoplax adhaerens</name>
    <name type="common">Trichoplax reptans</name>
    <dbReference type="NCBI Taxonomy" id="10228"/>
    <lineage>
        <taxon>Eukaryota</taxon>
        <taxon>Metazoa</taxon>
        <taxon>Placozoa</taxon>
        <taxon>Uniplacotomia</taxon>
        <taxon>Trichoplacea</taxon>
        <taxon>Trichoplacidae</taxon>
        <taxon>Trichoplax</taxon>
    </lineage>
</organism>
<dbReference type="FunCoup" id="B3RLH2">
    <property type="interactions" value="265"/>
</dbReference>
<evidence type="ECO:0000256" key="9">
    <source>
        <dbReference type="PROSITE-ProRule" id="PRU00634"/>
    </source>
</evidence>
<dbReference type="GeneID" id="6749190"/>
<keyword evidence="6" id="KW-0130">Cell adhesion</keyword>
<dbReference type="InterPro" id="IPR013320">
    <property type="entry name" value="ConA-like_dom_sf"/>
</dbReference>
<dbReference type="InterPro" id="IPR018097">
    <property type="entry name" value="EGF_Ca-bd_CS"/>
</dbReference>
<dbReference type="FunFam" id="2.10.25.10:FF:000025">
    <property type="entry name" value="Thrombospondin 3"/>
    <property type="match status" value="1"/>
</dbReference>
<evidence type="ECO:0000256" key="6">
    <source>
        <dbReference type="ARBA" id="ARBA00022889"/>
    </source>
</evidence>
<keyword evidence="13" id="KW-1185">Reference proteome</keyword>
<evidence type="ECO:0000256" key="2">
    <source>
        <dbReference type="ARBA" id="ARBA00022536"/>
    </source>
</evidence>
<dbReference type="GO" id="GO:0007155">
    <property type="term" value="P:cell adhesion"/>
    <property type="evidence" value="ECO:0007669"/>
    <property type="project" value="UniProtKB-KW"/>
</dbReference>
<dbReference type="InterPro" id="IPR008859">
    <property type="entry name" value="Thrombospondin_C"/>
</dbReference>
<protein>
    <recommendedName>
        <fullName evidence="11">TSP C-terminal domain-containing protein</fullName>
    </recommendedName>
</protein>
<dbReference type="Gene3D" id="2.60.120.200">
    <property type="match status" value="1"/>
</dbReference>
<keyword evidence="3" id="KW-0732">Signal</keyword>
<dbReference type="SMART" id="SM00181">
    <property type="entry name" value="EGF"/>
    <property type="match status" value="4"/>
</dbReference>
<dbReference type="InterPro" id="IPR028974">
    <property type="entry name" value="TSP_type-3_rpt"/>
</dbReference>
<feature type="repeat" description="TSP type-3" evidence="9">
    <location>
        <begin position="392"/>
        <end position="427"/>
    </location>
</feature>